<sequence length="456" mass="52649">MTFRDQLLIILFLNISFAGFPQHDPVSGDSETGQLKDIFTNAHLHGHFRNYFMSTHNKGELKDYYTNATGGAIGFTTGNYKGFEIGVKGIFTYKTFGNDLGMEDPVTGKNSKWEYELYDVLNQGNFRDLDRLEELFLRYRFGSSYVSFGKLETEYTPLLNHSDGRMKPFAHRGGWAHLNLTPQHQVNLGWLSGISPRATTEWFSIEEGIGLFYNGFQRNGELAEYHEHYPSSGIGIANYNFQHEIFKLKFYDIYIDKFLNSAWAEVGVDFNNFNLGLQYVYQTPLSYNGDLHYENRYIQPDENGQVLSSQLGWKNDRLNFAFAYTHAFDSGRFLFPKELGRDHFFTSIPRSRLEGLGNVNVYTVKAAYLPVKDLHLGVELQQIKGADAGVFKFNKYNVDESFQVNSHVRYDASGFFKGLSFDLLWVYRENQNMLDAQSIFNKSNFNQLNFVTNFYF</sequence>
<dbReference type="EMBL" id="CP042476">
    <property type="protein sequence ID" value="QED36613.1"/>
    <property type="molecule type" value="Genomic_DNA"/>
</dbReference>
<proteinExistence type="predicted"/>
<organism evidence="1 2">
    <name type="scientific">Antarcticibacterium arcticum</name>
    <dbReference type="NCBI Taxonomy" id="2585771"/>
    <lineage>
        <taxon>Bacteria</taxon>
        <taxon>Pseudomonadati</taxon>
        <taxon>Bacteroidota</taxon>
        <taxon>Flavobacteriia</taxon>
        <taxon>Flavobacteriales</taxon>
        <taxon>Flavobacteriaceae</taxon>
        <taxon>Antarcticibacterium</taxon>
    </lineage>
</organism>
<dbReference type="RefSeq" id="WP_146830597.1">
    <property type="nucleotide sequence ID" value="NZ_CP042476.1"/>
</dbReference>
<keyword evidence="2" id="KW-1185">Reference proteome</keyword>
<protein>
    <recommendedName>
        <fullName evidence="3">Outer membrane porin, OprD family</fullName>
    </recommendedName>
</protein>
<reference evidence="1 2" key="1">
    <citation type="submission" date="2019-08" db="EMBL/GenBank/DDBJ databases">
        <title>Antarcticibacterium arcticum sp. nov., a bacterium isolated from marine sediment of the Canadian Beaufort Sea.</title>
        <authorList>
            <person name="Lee Y.M."/>
            <person name="Baek K."/>
            <person name="Lee D.-H."/>
            <person name="Shin S.C."/>
            <person name="Jin Y.K."/>
            <person name="Park Y."/>
        </authorList>
    </citation>
    <scope>NUCLEOTIDE SEQUENCE [LARGE SCALE GENOMIC DNA]</scope>
    <source>
        <strain evidence="1 2">PAMC 28998</strain>
    </source>
</reference>
<dbReference type="Proteomes" id="UP000321954">
    <property type="component" value="Chromosome"/>
</dbReference>
<dbReference type="OrthoDB" id="862900at2"/>
<evidence type="ECO:0000313" key="1">
    <source>
        <dbReference type="EMBL" id="QED36613.1"/>
    </source>
</evidence>
<accession>A0A5B8YJ18</accession>
<evidence type="ECO:0008006" key="3">
    <source>
        <dbReference type="Google" id="ProtNLM"/>
    </source>
</evidence>
<dbReference type="Gene3D" id="2.40.160.10">
    <property type="entry name" value="Porin"/>
    <property type="match status" value="1"/>
</dbReference>
<dbReference type="KEGG" id="anp:FK178_02285"/>
<name>A0A5B8YJ18_9FLAO</name>
<evidence type="ECO:0000313" key="2">
    <source>
        <dbReference type="Proteomes" id="UP000321954"/>
    </source>
</evidence>
<dbReference type="InterPro" id="IPR023614">
    <property type="entry name" value="Porin_dom_sf"/>
</dbReference>
<gene>
    <name evidence="1" type="ORF">FK178_02285</name>
</gene>
<dbReference type="AlphaFoldDB" id="A0A5B8YJ18"/>